<keyword evidence="3" id="KW-1185">Reference proteome</keyword>
<dbReference type="EMBL" id="JARPOI010000017">
    <property type="protein sequence ID" value="KAJ9140636.1"/>
    <property type="molecule type" value="Genomic_DNA"/>
</dbReference>
<evidence type="ECO:0000259" key="1">
    <source>
        <dbReference type="PROSITE" id="PS50181"/>
    </source>
</evidence>
<dbReference type="Gene3D" id="3.80.10.10">
    <property type="entry name" value="Ribonuclease Inhibitor"/>
    <property type="match status" value="1"/>
</dbReference>
<dbReference type="SUPFAM" id="SSF81383">
    <property type="entry name" value="F-box domain"/>
    <property type="match status" value="1"/>
</dbReference>
<dbReference type="SUPFAM" id="SSF52047">
    <property type="entry name" value="RNI-like"/>
    <property type="match status" value="1"/>
</dbReference>
<feature type="domain" description="F-box" evidence="1">
    <location>
        <begin position="11"/>
        <end position="59"/>
    </location>
</feature>
<evidence type="ECO:0000313" key="2">
    <source>
        <dbReference type="EMBL" id="KAJ9140636.1"/>
    </source>
</evidence>
<dbReference type="InterPro" id="IPR055411">
    <property type="entry name" value="LRR_FXL15/At3g58940/PEG3-like"/>
</dbReference>
<proteinExistence type="predicted"/>
<dbReference type="InterPro" id="IPR001810">
    <property type="entry name" value="F-box_dom"/>
</dbReference>
<dbReference type="PANTHER" id="PTHR31639:SF312">
    <property type="entry name" value="CYCLIN-LIKE F-BOX"/>
    <property type="match status" value="1"/>
</dbReference>
<sequence length="260" mass="29745">MAKTNLCCSNFDRISNLPGNVLENILRHLPLKEAGRTSILSKKLRHRWADVPQLVFDNTFLCSSQKSQNSQSYKLLMMNIYEVLLLHTGPIHKFTLSLSGLKSCPEIDRLILFQSTKGIQDFGLRIRDYNKLPSHFFSCMELRHLNLYACIFEPPSTFKGFGRLVSLELQDVQFTYYFKSFISNCPLLEHLVLRECTQISCLDINAPILKFLYYYGTYKSISFKNTPCLASVSIYETVGAYPLSSRKISDLIKVLSSLPA</sequence>
<dbReference type="Proteomes" id="UP001174677">
    <property type="component" value="Chromosome 17"/>
</dbReference>
<organism evidence="2 3">
    <name type="scientific">Hevea brasiliensis</name>
    <name type="common">Para rubber tree</name>
    <name type="synonym">Siphonia brasiliensis</name>
    <dbReference type="NCBI Taxonomy" id="3981"/>
    <lineage>
        <taxon>Eukaryota</taxon>
        <taxon>Viridiplantae</taxon>
        <taxon>Streptophyta</taxon>
        <taxon>Embryophyta</taxon>
        <taxon>Tracheophyta</taxon>
        <taxon>Spermatophyta</taxon>
        <taxon>Magnoliopsida</taxon>
        <taxon>eudicotyledons</taxon>
        <taxon>Gunneridae</taxon>
        <taxon>Pentapetalae</taxon>
        <taxon>rosids</taxon>
        <taxon>fabids</taxon>
        <taxon>Malpighiales</taxon>
        <taxon>Euphorbiaceae</taxon>
        <taxon>Crotonoideae</taxon>
        <taxon>Micrandreae</taxon>
        <taxon>Hevea</taxon>
    </lineage>
</organism>
<dbReference type="Pfam" id="PF00646">
    <property type="entry name" value="F-box"/>
    <property type="match status" value="1"/>
</dbReference>
<reference evidence="2" key="1">
    <citation type="journal article" date="2023" name="Plant Biotechnol. J.">
        <title>Chromosome-level wild Hevea brasiliensis genome provides new tools for genomic-assisted breeding and valuable loci to elevate rubber yield.</title>
        <authorList>
            <person name="Cheng H."/>
            <person name="Song X."/>
            <person name="Hu Y."/>
            <person name="Wu T."/>
            <person name="Yang Q."/>
            <person name="An Z."/>
            <person name="Feng S."/>
            <person name="Deng Z."/>
            <person name="Wu W."/>
            <person name="Zeng X."/>
            <person name="Tu M."/>
            <person name="Wang X."/>
            <person name="Huang H."/>
        </authorList>
    </citation>
    <scope>NUCLEOTIDE SEQUENCE</scope>
    <source>
        <strain evidence="2">MT/VB/25A 57/8</strain>
    </source>
</reference>
<evidence type="ECO:0000313" key="3">
    <source>
        <dbReference type="Proteomes" id="UP001174677"/>
    </source>
</evidence>
<protein>
    <recommendedName>
        <fullName evidence="1">F-box domain-containing protein</fullName>
    </recommendedName>
</protein>
<dbReference type="PANTHER" id="PTHR31639">
    <property type="entry name" value="F-BOX PROTEIN-LIKE"/>
    <property type="match status" value="1"/>
</dbReference>
<dbReference type="InterPro" id="IPR032675">
    <property type="entry name" value="LRR_dom_sf"/>
</dbReference>
<dbReference type="Pfam" id="PF24758">
    <property type="entry name" value="LRR_At5g56370"/>
    <property type="match status" value="1"/>
</dbReference>
<dbReference type="InterPro" id="IPR036047">
    <property type="entry name" value="F-box-like_dom_sf"/>
</dbReference>
<dbReference type="PROSITE" id="PS50181">
    <property type="entry name" value="FBOX"/>
    <property type="match status" value="1"/>
</dbReference>
<gene>
    <name evidence="2" type="ORF">P3X46_031261</name>
</gene>
<name>A0ABQ9KJR3_HEVBR</name>
<comment type="caution">
    <text evidence="2">The sequence shown here is derived from an EMBL/GenBank/DDBJ whole genome shotgun (WGS) entry which is preliminary data.</text>
</comment>
<accession>A0ABQ9KJR3</accession>